<dbReference type="AlphaFoldDB" id="A0A4R6APD2"/>
<comment type="caution">
    <text evidence="6">The sequence shown here is derived from an EMBL/GenBank/DDBJ whole genome shotgun (WGS) entry which is preliminary data.</text>
</comment>
<reference evidence="6 7" key="1">
    <citation type="submission" date="2019-03" db="EMBL/GenBank/DDBJ databases">
        <title>Rhodobacteraceae bacterium SM1902, a new member of the family Rhodobacteraceae isolated from Yantai.</title>
        <authorList>
            <person name="Sun Y."/>
        </authorList>
    </citation>
    <scope>NUCLEOTIDE SEQUENCE [LARGE SCALE GENOMIC DNA]</scope>
    <source>
        <strain evidence="6 7">SM1902</strain>
    </source>
</reference>
<feature type="domain" description="Tryptophan synthase beta chain-like PALP" evidence="5">
    <location>
        <begin position="22"/>
        <end position="313"/>
    </location>
</feature>
<dbReference type="GO" id="GO:0030378">
    <property type="term" value="F:serine racemase activity"/>
    <property type="evidence" value="ECO:0007669"/>
    <property type="project" value="TreeGrafter"/>
</dbReference>
<sequence length="330" mass="33115">MTTLLQTAPSIAMIDAAAVRVAGHVRRTPLLRTPALDALAGRPVLIKAECLQHTGSFKYRGAKSAITALCEAGDVTGVVACSSGNHGQGIARAAAEAQLDAVIVLPADAPAAKIAAIRAYGAEIVTYDRQTGDRDALAAQICADRGFPLVLPFDDPFVIAGQAGVGLELVKQTAEIGVGNADVLVCCGGGGLSTGIALALERGAPGLRVRTVEPTGFDDTARALSGNPGPNAPGAKSICDAILTPAPGKLSLPVLSRLAGSGLTVTDAETLRAMALAFAHLRIVLEPGGAVALAAALSGQLVGTGPVIAVATGGNVDPGIFRKALDCLDD</sequence>
<proteinExistence type="inferred from homology"/>
<evidence type="ECO:0000256" key="3">
    <source>
        <dbReference type="ARBA" id="ARBA00022898"/>
    </source>
</evidence>
<dbReference type="FunFam" id="3.40.50.1100:FF:000005">
    <property type="entry name" value="Threonine dehydratase catabolic"/>
    <property type="match status" value="1"/>
</dbReference>
<protein>
    <submittedName>
        <fullName evidence="6">Pyridoxal-phosphate dependent enzyme</fullName>
    </submittedName>
</protein>
<dbReference type="Proteomes" id="UP000294562">
    <property type="component" value="Unassembled WGS sequence"/>
</dbReference>
<dbReference type="GO" id="GO:0018114">
    <property type="term" value="F:threonine racemase activity"/>
    <property type="evidence" value="ECO:0007669"/>
    <property type="project" value="TreeGrafter"/>
</dbReference>
<dbReference type="EMBL" id="SMZO01000034">
    <property type="protein sequence ID" value="TDL86281.1"/>
    <property type="molecule type" value="Genomic_DNA"/>
</dbReference>
<evidence type="ECO:0000256" key="1">
    <source>
        <dbReference type="ARBA" id="ARBA00001933"/>
    </source>
</evidence>
<dbReference type="InterPro" id="IPR036052">
    <property type="entry name" value="TrpB-like_PALP_sf"/>
</dbReference>
<evidence type="ECO:0000256" key="2">
    <source>
        <dbReference type="ARBA" id="ARBA00010869"/>
    </source>
</evidence>
<organism evidence="6 7">
    <name type="scientific">Meridianimarinicoccus aquatilis</name>
    <dbReference type="NCBI Taxonomy" id="2552766"/>
    <lineage>
        <taxon>Bacteria</taxon>
        <taxon>Pseudomonadati</taxon>
        <taxon>Pseudomonadota</taxon>
        <taxon>Alphaproteobacteria</taxon>
        <taxon>Rhodobacterales</taxon>
        <taxon>Paracoccaceae</taxon>
        <taxon>Meridianimarinicoccus</taxon>
    </lineage>
</organism>
<dbReference type="OrthoDB" id="9811476at2"/>
<evidence type="ECO:0000256" key="4">
    <source>
        <dbReference type="ARBA" id="ARBA00023239"/>
    </source>
</evidence>
<dbReference type="GO" id="GO:0070179">
    <property type="term" value="P:D-serine biosynthetic process"/>
    <property type="evidence" value="ECO:0007669"/>
    <property type="project" value="TreeGrafter"/>
</dbReference>
<dbReference type="GO" id="GO:0000287">
    <property type="term" value="F:magnesium ion binding"/>
    <property type="evidence" value="ECO:0007669"/>
    <property type="project" value="TreeGrafter"/>
</dbReference>
<dbReference type="GO" id="GO:0003941">
    <property type="term" value="F:L-serine ammonia-lyase activity"/>
    <property type="evidence" value="ECO:0007669"/>
    <property type="project" value="TreeGrafter"/>
</dbReference>
<evidence type="ECO:0000259" key="5">
    <source>
        <dbReference type="Pfam" id="PF00291"/>
    </source>
</evidence>
<dbReference type="SUPFAM" id="SSF53686">
    <property type="entry name" value="Tryptophan synthase beta subunit-like PLP-dependent enzymes"/>
    <property type="match status" value="1"/>
</dbReference>
<evidence type="ECO:0000313" key="6">
    <source>
        <dbReference type="EMBL" id="TDL86281.1"/>
    </source>
</evidence>
<dbReference type="PANTHER" id="PTHR43050:SF1">
    <property type="entry name" value="SERINE RACEMASE"/>
    <property type="match status" value="1"/>
</dbReference>
<gene>
    <name evidence="6" type="ORF">E2L05_13830</name>
</gene>
<accession>A0A4R6APD2</accession>
<dbReference type="GO" id="GO:0030170">
    <property type="term" value="F:pyridoxal phosphate binding"/>
    <property type="evidence" value="ECO:0007669"/>
    <property type="project" value="TreeGrafter"/>
</dbReference>
<comment type="cofactor">
    <cofactor evidence="1">
        <name>pyridoxal 5'-phosphate</name>
        <dbReference type="ChEBI" id="CHEBI:597326"/>
    </cofactor>
</comment>
<dbReference type="InterPro" id="IPR001926">
    <property type="entry name" value="TrpB-like_PALP"/>
</dbReference>
<dbReference type="RefSeq" id="WP_133343496.1">
    <property type="nucleotide sequence ID" value="NZ_SMZO01000034.1"/>
</dbReference>
<dbReference type="Pfam" id="PF00291">
    <property type="entry name" value="PALP"/>
    <property type="match status" value="1"/>
</dbReference>
<keyword evidence="7" id="KW-1185">Reference proteome</keyword>
<name>A0A4R6APD2_9RHOB</name>
<keyword evidence="4" id="KW-0456">Lyase</keyword>
<dbReference type="Gene3D" id="3.40.50.1100">
    <property type="match status" value="2"/>
</dbReference>
<dbReference type="GO" id="GO:0005524">
    <property type="term" value="F:ATP binding"/>
    <property type="evidence" value="ECO:0007669"/>
    <property type="project" value="TreeGrafter"/>
</dbReference>
<keyword evidence="3" id="KW-0663">Pyridoxal phosphate</keyword>
<dbReference type="PANTHER" id="PTHR43050">
    <property type="entry name" value="SERINE / THREONINE RACEMASE FAMILY MEMBER"/>
    <property type="match status" value="1"/>
</dbReference>
<evidence type="ECO:0000313" key="7">
    <source>
        <dbReference type="Proteomes" id="UP000294562"/>
    </source>
</evidence>
<comment type="similarity">
    <text evidence="2">Belongs to the serine/threonine dehydratase family.</text>
</comment>